<reference evidence="6 9" key="4">
    <citation type="submission" date="2019-12" db="EMBL/GenBank/DDBJ databases">
        <title>Multi-Generational Helicobacter saguini Isolates.</title>
        <authorList>
            <person name="Mannion A."/>
            <person name="Shen Z."/>
            <person name="Fox J.G."/>
        </authorList>
    </citation>
    <scope>NUCLEOTIDE SEQUENCE [LARGE SCALE GENOMIC DNA]</scope>
    <source>
        <strain evidence="6">16-048</strain>
        <strain evidence="9">16-048 (F4)</strain>
    </source>
</reference>
<proteinExistence type="predicted"/>
<comment type="catalytic activity">
    <reaction evidence="4">
        <text>a 2'-deoxyadenosine in DNA + S-adenosyl-L-methionine = an N(6)-methyl-2'-deoxyadenosine in DNA + S-adenosyl-L-homocysteine + H(+)</text>
        <dbReference type="Rhea" id="RHEA:15197"/>
        <dbReference type="Rhea" id="RHEA-COMP:12418"/>
        <dbReference type="Rhea" id="RHEA-COMP:12419"/>
        <dbReference type="ChEBI" id="CHEBI:15378"/>
        <dbReference type="ChEBI" id="CHEBI:57856"/>
        <dbReference type="ChEBI" id="CHEBI:59789"/>
        <dbReference type="ChEBI" id="CHEBI:90615"/>
        <dbReference type="ChEBI" id="CHEBI:90616"/>
        <dbReference type="EC" id="2.1.1.72"/>
    </reaction>
</comment>
<accession>A0A347VTG2</accession>
<name>A0A347VTG2_9HELI</name>
<dbReference type="Proteomes" id="UP000477070">
    <property type="component" value="Unassembled WGS sequence"/>
</dbReference>
<evidence type="ECO:0000313" key="9">
    <source>
        <dbReference type="Proteomes" id="UP000477070"/>
    </source>
</evidence>
<reference evidence="7" key="3">
    <citation type="submission" date="2018-04" db="EMBL/GenBank/DDBJ databases">
        <authorList>
            <person name="Sheh A."/>
            <person name="Shen Z."/>
            <person name="Mannion A.J."/>
            <person name="Fox J.G."/>
        </authorList>
    </citation>
    <scope>NUCLEOTIDE SEQUENCE</scope>
    <source>
        <strain evidence="7">MIT 97-6194</strain>
    </source>
</reference>
<keyword evidence="3" id="KW-0808">Transferase</keyword>
<dbReference type="PANTHER" id="PTHR33841">
    <property type="entry name" value="DNA METHYLTRANSFERASE YEEA-RELATED"/>
    <property type="match status" value="1"/>
</dbReference>
<dbReference type="EC" id="2.1.1.72" evidence="1"/>
<dbReference type="GO" id="GO:0009007">
    <property type="term" value="F:site-specific DNA-methyltransferase (adenine-specific) activity"/>
    <property type="evidence" value="ECO:0007669"/>
    <property type="project" value="UniProtKB-EC"/>
</dbReference>
<dbReference type="InterPro" id="IPR050953">
    <property type="entry name" value="N4_N6_ade-DNA_methylase"/>
</dbReference>
<evidence type="ECO:0000313" key="8">
    <source>
        <dbReference type="Proteomes" id="UP000029714"/>
    </source>
</evidence>
<comment type="caution">
    <text evidence="7">The sequence shown here is derived from an EMBL/GenBank/DDBJ whole genome shotgun (WGS) entry which is preliminary data.</text>
</comment>
<evidence type="ECO:0000313" key="6">
    <source>
        <dbReference type="EMBL" id="MWV69569.1"/>
    </source>
</evidence>
<dbReference type="EMBL" id="JRMP02000008">
    <property type="protein sequence ID" value="TLD94288.1"/>
    <property type="molecule type" value="Genomic_DNA"/>
</dbReference>
<evidence type="ECO:0000256" key="1">
    <source>
        <dbReference type="ARBA" id="ARBA00011900"/>
    </source>
</evidence>
<keyword evidence="2" id="KW-0489">Methyltransferase</keyword>
<dbReference type="AlphaFoldDB" id="A0A347VTG2"/>
<dbReference type="PANTHER" id="PTHR33841:SF1">
    <property type="entry name" value="DNA METHYLTRANSFERASE A"/>
    <property type="match status" value="1"/>
</dbReference>
<keyword evidence="8" id="KW-1185">Reference proteome</keyword>
<evidence type="ECO:0000313" key="7">
    <source>
        <dbReference type="EMBL" id="TLD94288.1"/>
    </source>
</evidence>
<protein>
    <recommendedName>
        <fullName evidence="1">site-specific DNA-methyltransferase (adenine-specific)</fullName>
        <ecNumber evidence="1">2.1.1.72</ecNumber>
    </recommendedName>
</protein>
<gene>
    <name evidence="6" type="ORF">DCO61_06010</name>
    <name evidence="7" type="ORF">LS64_006095</name>
</gene>
<evidence type="ECO:0000259" key="5">
    <source>
        <dbReference type="Pfam" id="PF12950"/>
    </source>
</evidence>
<dbReference type="Pfam" id="PF12950">
    <property type="entry name" value="TaqI_C"/>
    <property type="match status" value="1"/>
</dbReference>
<dbReference type="OrthoDB" id="9761012at2"/>
<dbReference type="RefSeq" id="WP_081948293.1">
    <property type="nucleotide sequence ID" value="NZ_JRMP02000008.1"/>
</dbReference>
<dbReference type="EMBL" id="QBIU01000001">
    <property type="protein sequence ID" value="MWV69569.1"/>
    <property type="molecule type" value="Genomic_DNA"/>
</dbReference>
<evidence type="ECO:0000256" key="2">
    <source>
        <dbReference type="ARBA" id="ARBA00022603"/>
    </source>
</evidence>
<organism evidence="7 8">
    <name type="scientific">Helicobacter saguini</name>
    <dbReference type="NCBI Taxonomy" id="1548018"/>
    <lineage>
        <taxon>Bacteria</taxon>
        <taxon>Pseudomonadati</taxon>
        <taxon>Campylobacterota</taxon>
        <taxon>Epsilonproteobacteria</taxon>
        <taxon>Campylobacterales</taxon>
        <taxon>Helicobacteraceae</taxon>
        <taxon>Helicobacter</taxon>
    </lineage>
</organism>
<reference evidence="7 8" key="2">
    <citation type="journal article" date="2016" name="Infect. Immun.">
        <title>Helicobacter saguini, a Novel Helicobacter Isolated from Cotton-Top Tamarins with Ulcerative Colitis, Has Proinflammatory Properties and Induces Typhlocolitis and Dysplasia in Gnotobiotic IL-10-/- Mice.</title>
        <authorList>
            <person name="Shen Z."/>
            <person name="Mannion A."/>
            <person name="Whary M.T."/>
            <person name="Muthupalani S."/>
            <person name="Sheh A."/>
            <person name="Feng Y."/>
            <person name="Gong G."/>
            <person name="Vandamme P."/>
            <person name="Holcombe H.R."/>
            <person name="Paster B.J."/>
            <person name="Fox J.G."/>
        </authorList>
    </citation>
    <scope>NUCLEOTIDE SEQUENCE [LARGE SCALE GENOMIC DNA]</scope>
    <source>
        <strain evidence="7 8">MIT 97-6194</strain>
    </source>
</reference>
<evidence type="ECO:0000256" key="3">
    <source>
        <dbReference type="ARBA" id="ARBA00022679"/>
    </source>
</evidence>
<dbReference type="Proteomes" id="UP000029714">
    <property type="component" value="Unassembled WGS sequence"/>
</dbReference>
<reference evidence="7 8" key="1">
    <citation type="journal article" date="2014" name="Genome Announc.">
        <title>Draft genome sequences of eight enterohepatic helicobacter species isolated from both laboratory and wild rodents.</title>
        <authorList>
            <person name="Sheh A."/>
            <person name="Shen Z."/>
            <person name="Fox J.G."/>
        </authorList>
    </citation>
    <scope>NUCLEOTIDE SEQUENCE [LARGE SCALE GENOMIC DNA]</scope>
    <source>
        <strain evidence="7 8">MIT 97-6194</strain>
    </source>
</reference>
<sequence>MQIKDAFRFCNDLKIPTLEYEGKIVYPETTRGVNFIFDNKGYFLDKTCFMICGGNLKYILGILNSKLSLWYLNYVCSTLGASALTMSKQFLETIPIPKIESNPTLAQKIITLVDKILKSNSSLRVKRSNPQNEASLRGEAEAIHNNDKVDCHDLNSNEFKSLNDKNLDSINPTKSLESKLKDSINNTNSLESKKDSNIDINSLESNLDQLIYQLYNLTTDEINLIES</sequence>
<feature type="domain" description="TaqI-like C-terminal specificity" evidence="5">
    <location>
        <begin position="21"/>
        <end position="96"/>
    </location>
</feature>
<evidence type="ECO:0000256" key="4">
    <source>
        <dbReference type="ARBA" id="ARBA00047942"/>
    </source>
</evidence>
<dbReference type="InterPro" id="IPR025931">
    <property type="entry name" value="TaqI_C"/>
</dbReference>
<dbReference type="GO" id="GO:0032259">
    <property type="term" value="P:methylation"/>
    <property type="evidence" value="ECO:0007669"/>
    <property type="project" value="UniProtKB-KW"/>
</dbReference>